<evidence type="ECO:0000256" key="6">
    <source>
        <dbReference type="ARBA" id="ARBA00052546"/>
    </source>
</evidence>
<dbReference type="Pfam" id="PF21263">
    <property type="entry name" value="Acyl-CoA-dh_C"/>
    <property type="match status" value="1"/>
</dbReference>
<feature type="domain" description="Acyl-CoA dehydrogenase/oxidase N-terminal" evidence="10">
    <location>
        <begin position="34"/>
        <end position="144"/>
    </location>
</feature>
<sequence>MSMTMKPTESGTAFLLTPVSESADKIFTLEQSDDEQRWIAESAATFVMREVLPKLEAIEHQEPGVMPSLVKKAGEQGLLMIDIPEQYGGAELGLLTSAIVASSIHEASFSVAFGAHTTIGTLPIVFYGTEEQKRKYLPKLATGEWISAYALTEPGVGSDAMNLSTTARLSEDGKYYLLNGTKQWISNAGFADLMVVFARVDGQRPSAFIVETSWPGISTGAEERKMGIKGSSTRQVYFENTPVPVENLLGELHKGYKIAFNILNIGRLKLGAGAVGGARTALDLAAAYTTERKAFGKYLHEFGMIQKKLARMAAETYAAESEVFRTAANIENARRGAGENTEQVFKAIEEFAIEDSIAKVHGSEVLAYVVDEGVQIFGGYGYMQEYPIEKAYRDARIQRIFEGTNEINRLVAAGTLFRRVLGGKIDLMNRYPAIEARIKSGEALPAPGDEVPAELRAAVHAVERAKDVAIYAGMRVAMRYMQALENEEEFIEYLANLLIDIYASDSALARAIQAIRRGDENSALHSKLAQLATWLAHSRIRLNLDQMIMTYFEPETVSEELARVRAYVGDYLINGVALQRDIAAEVVARKGYPLPHF</sequence>
<dbReference type="EMBL" id="MCIF01000002">
    <property type="protein sequence ID" value="RAQ96285.1"/>
    <property type="molecule type" value="Genomic_DNA"/>
</dbReference>
<comment type="similarity">
    <text evidence="2 7">Belongs to the acyl-CoA dehydrogenase family.</text>
</comment>
<dbReference type="Proteomes" id="UP000248706">
    <property type="component" value="Unassembled WGS sequence"/>
</dbReference>
<organism evidence="12 13">
    <name type="scientific">Thermogemmatispora tikiterensis</name>
    <dbReference type="NCBI Taxonomy" id="1825093"/>
    <lineage>
        <taxon>Bacteria</taxon>
        <taxon>Bacillati</taxon>
        <taxon>Chloroflexota</taxon>
        <taxon>Ktedonobacteria</taxon>
        <taxon>Thermogemmatisporales</taxon>
        <taxon>Thermogemmatisporaceae</taxon>
        <taxon>Thermogemmatispora</taxon>
    </lineage>
</organism>
<dbReference type="Pfam" id="PF00441">
    <property type="entry name" value="Acyl-CoA_dh_1"/>
    <property type="match status" value="1"/>
</dbReference>
<dbReference type="Pfam" id="PF02771">
    <property type="entry name" value="Acyl-CoA_dh_N"/>
    <property type="match status" value="1"/>
</dbReference>
<dbReference type="RefSeq" id="WP_223258309.1">
    <property type="nucleotide sequence ID" value="NZ_MCIF01000002.1"/>
</dbReference>
<dbReference type="InterPro" id="IPR013786">
    <property type="entry name" value="AcylCoA_DH/ox_N"/>
</dbReference>
<dbReference type="GO" id="GO:0003995">
    <property type="term" value="F:acyl-CoA dehydrogenase activity"/>
    <property type="evidence" value="ECO:0007669"/>
    <property type="project" value="InterPro"/>
</dbReference>
<dbReference type="PROSITE" id="PS00073">
    <property type="entry name" value="ACYL_COA_DH_2"/>
    <property type="match status" value="1"/>
</dbReference>
<dbReference type="Gene3D" id="2.40.110.10">
    <property type="entry name" value="Butyryl-CoA Dehydrogenase, subunit A, domain 2"/>
    <property type="match status" value="1"/>
</dbReference>
<dbReference type="InterPro" id="IPR009075">
    <property type="entry name" value="AcylCo_DH/oxidase_C"/>
</dbReference>
<dbReference type="GO" id="GO:0050660">
    <property type="term" value="F:flavin adenine dinucleotide binding"/>
    <property type="evidence" value="ECO:0007669"/>
    <property type="project" value="InterPro"/>
</dbReference>
<comment type="cofactor">
    <cofactor evidence="1 7">
        <name>FAD</name>
        <dbReference type="ChEBI" id="CHEBI:57692"/>
    </cofactor>
</comment>
<feature type="domain" description="Acyl-CoA oxidase/dehydrogenase middle" evidence="9">
    <location>
        <begin position="148"/>
        <end position="240"/>
    </location>
</feature>
<evidence type="ECO:0000256" key="2">
    <source>
        <dbReference type="ARBA" id="ARBA00009347"/>
    </source>
</evidence>
<dbReference type="PANTHER" id="PTHR43884:SF12">
    <property type="entry name" value="ISOVALERYL-COA DEHYDROGENASE, MITOCHONDRIAL-RELATED"/>
    <property type="match status" value="1"/>
</dbReference>
<dbReference type="InterPro" id="IPR006089">
    <property type="entry name" value="Acyl-CoA_DH_CS"/>
</dbReference>
<evidence type="ECO:0000256" key="7">
    <source>
        <dbReference type="RuleBase" id="RU362125"/>
    </source>
</evidence>
<evidence type="ECO:0000313" key="12">
    <source>
        <dbReference type="EMBL" id="RAQ96285.1"/>
    </source>
</evidence>
<dbReference type="InterPro" id="IPR009100">
    <property type="entry name" value="AcylCoA_DH/oxidase_NM_dom_sf"/>
</dbReference>
<dbReference type="InterPro" id="IPR006091">
    <property type="entry name" value="Acyl-CoA_Oxase/DH_mid-dom"/>
</dbReference>
<dbReference type="PANTHER" id="PTHR43884">
    <property type="entry name" value="ACYL-COA DEHYDROGENASE"/>
    <property type="match status" value="1"/>
</dbReference>
<proteinExistence type="inferred from homology"/>
<dbReference type="FunFam" id="2.40.110.10:FF:000006">
    <property type="entry name" value="very long-chain specific acyl-CoA dehydrogenase, mitochondrial"/>
    <property type="match status" value="1"/>
</dbReference>
<keyword evidence="4 7" id="KW-0274">FAD</keyword>
<name>A0A328VQ84_9CHLR</name>
<dbReference type="InterPro" id="IPR049426">
    <property type="entry name" value="Acyl-CoA-dh-like_C"/>
</dbReference>
<evidence type="ECO:0000256" key="4">
    <source>
        <dbReference type="ARBA" id="ARBA00022827"/>
    </source>
</evidence>
<comment type="caution">
    <text evidence="12">The sequence shown here is derived from an EMBL/GenBank/DDBJ whole genome shotgun (WGS) entry which is preliminary data.</text>
</comment>
<evidence type="ECO:0000313" key="13">
    <source>
        <dbReference type="Proteomes" id="UP000248706"/>
    </source>
</evidence>
<accession>A0A328VQ84</accession>
<evidence type="ECO:0008006" key="14">
    <source>
        <dbReference type="Google" id="ProtNLM"/>
    </source>
</evidence>
<evidence type="ECO:0000259" key="9">
    <source>
        <dbReference type="Pfam" id="PF02770"/>
    </source>
</evidence>
<evidence type="ECO:0000259" key="10">
    <source>
        <dbReference type="Pfam" id="PF02771"/>
    </source>
</evidence>
<comment type="catalytic activity">
    <reaction evidence="6">
        <text>a 2,3-saturated acyl-CoA + A = a 2,3-dehydroacyl-CoA + AH2</text>
        <dbReference type="Rhea" id="RHEA:48608"/>
        <dbReference type="ChEBI" id="CHEBI:13193"/>
        <dbReference type="ChEBI" id="CHEBI:17499"/>
        <dbReference type="ChEBI" id="CHEBI:60015"/>
        <dbReference type="ChEBI" id="CHEBI:65111"/>
    </reaction>
</comment>
<dbReference type="Gene3D" id="1.20.140.10">
    <property type="entry name" value="Butyryl-CoA Dehydrogenase, subunit A, domain 3"/>
    <property type="match status" value="2"/>
</dbReference>
<evidence type="ECO:0000259" key="8">
    <source>
        <dbReference type="Pfam" id="PF00441"/>
    </source>
</evidence>
<dbReference type="FunFam" id="1.20.140.10:FF:000019">
    <property type="entry name" value="Acyl-CoA dehydrogenase"/>
    <property type="match status" value="1"/>
</dbReference>
<keyword evidence="5 7" id="KW-0560">Oxidoreductase</keyword>
<evidence type="ECO:0000259" key="11">
    <source>
        <dbReference type="Pfam" id="PF21263"/>
    </source>
</evidence>
<keyword evidence="13" id="KW-1185">Reference proteome</keyword>
<dbReference type="InterPro" id="IPR037069">
    <property type="entry name" value="AcylCoA_DH/ox_N_sf"/>
</dbReference>
<dbReference type="Pfam" id="PF02770">
    <property type="entry name" value="Acyl-CoA_dh_M"/>
    <property type="match status" value="1"/>
</dbReference>
<evidence type="ECO:0000256" key="1">
    <source>
        <dbReference type="ARBA" id="ARBA00001974"/>
    </source>
</evidence>
<reference evidence="12 13" key="1">
    <citation type="submission" date="2016-08" db="EMBL/GenBank/DDBJ databases">
        <title>Analysis of Carbohydrate Active Enzymes in Thermogemmatispora T81 Reveals Carbohydrate Degradation Ability.</title>
        <authorList>
            <person name="Tomazini A."/>
            <person name="Lal S."/>
            <person name="Stott M."/>
            <person name="Henrissat B."/>
            <person name="Polikarpov I."/>
            <person name="Sparling R."/>
            <person name="Levin D.B."/>
        </authorList>
    </citation>
    <scope>NUCLEOTIDE SEQUENCE [LARGE SCALE GENOMIC DNA]</scope>
    <source>
        <strain evidence="12 13">T81</strain>
    </source>
</reference>
<gene>
    <name evidence="12" type="ORF">A4R35_12135</name>
</gene>
<dbReference type="SUPFAM" id="SSF56645">
    <property type="entry name" value="Acyl-CoA dehydrogenase NM domain-like"/>
    <property type="match status" value="1"/>
</dbReference>
<evidence type="ECO:0000256" key="3">
    <source>
        <dbReference type="ARBA" id="ARBA00022630"/>
    </source>
</evidence>
<feature type="domain" description="Acyl-CoA dehydrogenase/oxidase C-terminal" evidence="8">
    <location>
        <begin position="254"/>
        <end position="413"/>
    </location>
</feature>
<dbReference type="FunFam" id="1.10.540.10:FF:000001">
    <property type="entry name" value="Very long-chain-specific acyl-CoA dehydrogenase, mitochondrial"/>
    <property type="match status" value="1"/>
</dbReference>
<evidence type="ECO:0000256" key="5">
    <source>
        <dbReference type="ARBA" id="ARBA00023002"/>
    </source>
</evidence>
<feature type="domain" description="Acyl-CoA dehydrogenase-like C-terminal" evidence="11">
    <location>
        <begin position="466"/>
        <end position="553"/>
    </location>
</feature>
<keyword evidence="3 7" id="KW-0285">Flavoprotein</keyword>
<dbReference type="SUPFAM" id="SSF47203">
    <property type="entry name" value="Acyl-CoA dehydrogenase C-terminal domain-like"/>
    <property type="match status" value="1"/>
</dbReference>
<dbReference type="InterPro" id="IPR046373">
    <property type="entry name" value="Acyl-CoA_Oxase/DH_mid-dom_sf"/>
</dbReference>
<dbReference type="AlphaFoldDB" id="A0A328VQ84"/>
<dbReference type="Gene3D" id="1.10.540.10">
    <property type="entry name" value="Acyl-CoA dehydrogenase/oxidase, N-terminal domain"/>
    <property type="match status" value="1"/>
</dbReference>
<dbReference type="InterPro" id="IPR036250">
    <property type="entry name" value="AcylCo_DH-like_C"/>
</dbReference>
<protein>
    <recommendedName>
        <fullName evidence="14">Acyl-CoA dehydrogenase</fullName>
    </recommendedName>
</protein>